<protein>
    <submittedName>
        <fullName evidence="1">Uncharacterized protein</fullName>
    </submittedName>
</protein>
<dbReference type="EMBL" id="CDMZ01001008">
    <property type="protein sequence ID" value="CEM25561.1"/>
    <property type="molecule type" value="Genomic_DNA"/>
</dbReference>
<name>A0A0G4G9L6_9ALVE</name>
<reference evidence="1" key="1">
    <citation type="submission" date="2014-11" db="EMBL/GenBank/DDBJ databases">
        <authorList>
            <person name="Otto D Thomas"/>
            <person name="Naeem Raeece"/>
        </authorList>
    </citation>
    <scope>NUCLEOTIDE SEQUENCE</scope>
</reference>
<organism evidence="1">
    <name type="scientific">Chromera velia CCMP2878</name>
    <dbReference type="NCBI Taxonomy" id="1169474"/>
    <lineage>
        <taxon>Eukaryota</taxon>
        <taxon>Sar</taxon>
        <taxon>Alveolata</taxon>
        <taxon>Colpodellida</taxon>
        <taxon>Chromeraceae</taxon>
        <taxon>Chromera</taxon>
    </lineage>
</organism>
<accession>A0A0G4G9L6</accession>
<dbReference type="VEuPathDB" id="CryptoDB:Cvel_20869"/>
<dbReference type="AlphaFoldDB" id="A0A0G4G9L6"/>
<sequence length="220" mass="24129">GLYRGFGPSVGTKCNEFGVDWRGTAMFFLHPDPAEGRRLHVEGFDSAEELESGVMYLHEVKRRGWAWVETDFLYPPPGSGAKSEGGKIGLKKVSGGALGEAAARACEECEYEPVGRGEWRWTILCLSLLTLGDLSVEGKGRGWGTTCSSRPLGVDGLLFRRAVVAMRSVGLSSRETGDPGTHWRSGGGTRADFSAFKFVDFRQWAAGEWMASLDYQSHWQ</sequence>
<feature type="non-terminal residue" evidence="1">
    <location>
        <position position="1"/>
    </location>
</feature>
<gene>
    <name evidence="1" type="ORF">Cvel_20869</name>
</gene>
<proteinExistence type="predicted"/>
<evidence type="ECO:0000313" key="1">
    <source>
        <dbReference type="EMBL" id="CEM25561.1"/>
    </source>
</evidence>